<comment type="caution">
    <text evidence="2">The sequence shown here is derived from an EMBL/GenBank/DDBJ whole genome shotgun (WGS) entry which is preliminary data.</text>
</comment>
<organism evidence="2 3">
    <name type="scientific">Segatella cerevisiae</name>
    <dbReference type="NCBI Taxonomy" id="2053716"/>
    <lineage>
        <taxon>Bacteria</taxon>
        <taxon>Pseudomonadati</taxon>
        <taxon>Bacteroidota</taxon>
        <taxon>Bacteroidia</taxon>
        <taxon>Bacteroidales</taxon>
        <taxon>Prevotellaceae</taxon>
        <taxon>Segatella</taxon>
    </lineage>
</organism>
<dbReference type="PANTHER" id="PTHR18964:SF149">
    <property type="entry name" value="BIFUNCTIONAL UDP-N-ACETYLGLUCOSAMINE 2-EPIMERASE_N-ACETYLMANNOSAMINE KINASE"/>
    <property type="match status" value="1"/>
</dbReference>
<proteinExistence type="inferred from homology"/>
<dbReference type="InterPro" id="IPR043129">
    <property type="entry name" value="ATPase_NBD"/>
</dbReference>
<name>A0ABT1C0U1_9BACT</name>
<dbReference type="SUPFAM" id="SSF53067">
    <property type="entry name" value="Actin-like ATPase domain"/>
    <property type="match status" value="1"/>
</dbReference>
<accession>A0ABT1C0U1</accession>
<dbReference type="Gene3D" id="3.30.420.40">
    <property type="match status" value="2"/>
</dbReference>
<dbReference type="Pfam" id="PF13412">
    <property type="entry name" value="HTH_24"/>
    <property type="match status" value="1"/>
</dbReference>
<sequence>MSKNLIKGIIEGNKLSFFEKRIITYFIHNGNSTITDLAQELNLSIPTTTKFVNEMCETKILNEFGKLETSEGRRPNLYGLNPTSGYFIGVDLNKFSTNIGLMNFKGDMEALKMKIPYSFENTMSSLDELCGLISKFIQESGIDPEKIINININISGRVNPETGYSYSLFNFSEIPLTKIISDKIHKEVSIDNDSRSMAYGEYLKGCVNGEKDVLFVNLDWGLGMGIIIDGKLYKGKSGFSGELGHVHAFDNEILCQCGKKGCLETEVSGQALIRIVNEHIKAGESSILSKDHPSDKPYSIEEIIDATNREDILCIDVIEKMGEQLGKFIAGLINIFNPELVIVGGMLSLTGDYLLQPIKTAVRKYTLNLVNKETSISLSKLKDKAGVFGACLLARTHIFDE</sequence>
<dbReference type="EMBL" id="JAMXLY010000044">
    <property type="protein sequence ID" value="MCO6026233.1"/>
    <property type="molecule type" value="Genomic_DNA"/>
</dbReference>
<gene>
    <name evidence="2" type="ORF">NG821_10340</name>
</gene>
<dbReference type="InterPro" id="IPR049874">
    <property type="entry name" value="ROK_cs"/>
</dbReference>
<protein>
    <submittedName>
        <fullName evidence="2">ROK family transcriptional regulator</fullName>
    </submittedName>
</protein>
<dbReference type="SUPFAM" id="SSF46785">
    <property type="entry name" value="Winged helix' DNA-binding domain"/>
    <property type="match status" value="1"/>
</dbReference>
<evidence type="ECO:0000256" key="1">
    <source>
        <dbReference type="ARBA" id="ARBA00006479"/>
    </source>
</evidence>
<dbReference type="InterPro" id="IPR036388">
    <property type="entry name" value="WH-like_DNA-bd_sf"/>
</dbReference>
<comment type="similarity">
    <text evidence="1">Belongs to the ROK (NagC/XylR) family.</text>
</comment>
<dbReference type="InterPro" id="IPR036390">
    <property type="entry name" value="WH_DNA-bd_sf"/>
</dbReference>
<evidence type="ECO:0000313" key="2">
    <source>
        <dbReference type="EMBL" id="MCO6026233.1"/>
    </source>
</evidence>
<evidence type="ECO:0000313" key="3">
    <source>
        <dbReference type="Proteomes" id="UP001204015"/>
    </source>
</evidence>
<dbReference type="InterPro" id="IPR000600">
    <property type="entry name" value="ROK"/>
</dbReference>
<dbReference type="PANTHER" id="PTHR18964">
    <property type="entry name" value="ROK (REPRESSOR, ORF, KINASE) FAMILY"/>
    <property type="match status" value="1"/>
</dbReference>
<dbReference type="Gene3D" id="1.10.10.10">
    <property type="entry name" value="Winged helix-like DNA-binding domain superfamily/Winged helix DNA-binding domain"/>
    <property type="match status" value="1"/>
</dbReference>
<dbReference type="Proteomes" id="UP001204015">
    <property type="component" value="Unassembled WGS sequence"/>
</dbReference>
<reference evidence="2 3" key="1">
    <citation type="submission" date="2022-06" db="EMBL/GenBank/DDBJ databases">
        <title>A taxonomic note on the genus Prevotella: Description of four novel genera and emended description of the genera Hallella and Xylanibacter.</title>
        <authorList>
            <person name="Hitch T.C.A."/>
        </authorList>
    </citation>
    <scope>NUCLEOTIDE SEQUENCE [LARGE SCALE GENOMIC DNA]</scope>
    <source>
        <strain evidence="2 3">DSM 100619</strain>
    </source>
</reference>
<dbReference type="RefSeq" id="WP_252761589.1">
    <property type="nucleotide sequence ID" value="NZ_JAMXLY010000044.1"/>
</dbReference>
<keyword evidence="3" id="KW-1185">Reference proteome</keyword>
<dbReference type="PROSITE" id="PS01125">
    <property type="entry name" value="ROK"/>
    <property type="match status" value="1"/>
</dbReference>
<dbReference type="Pfam" id="PF00480">
    <property type="entry name" value="ROK"/>
    <property type="match status" value="1"/>
</dbReference>